<evidence type="ECO:0000259" key="12">
    <source>
        <dbReference type="Pfam" id="PF08245"/>
    </source>
</evidence>
<dbReference type="AlphaFoldDB" id="A0A0G0LUS5"/>
<feature type="domain" description="Nucleotidyl transferase" evidence="9">
    <location>
        <begin position="429"/>
        <end position="664"/>
    </location>
</feature>
<evidence type="ECO:0000259" key="11">
    <source>
        <dbReference type="Pfam" id="PF02875"/>
    </source>
</evidence>
<dbReference type="SUPFAM" id="SSF63418">
    <property type="entry name" value="MurE/MurF N-terminal domain"/>
    <property type="match status" value="1"/>
</dbReference>
<keyword evidence="2" id="KW-0132">Cell division</keyword>
<dbReference type="GO" id="GO:0004326">
    <property type="term" value="F:tetrahydrofolylpolyglutamate synthase activity"/>
    <property type="evidence" value="ECO:0007669"/>
    <property type="project" value="InterPro"/>
</dbReference>
<dbReference type="GO" id="GO:0071555">
    <property type="term" value="P:cell wall organization"/>
    <property type="evidence" value="ECO:0007669"/>
    <property type="project" value="UniProtKB-KW"/>
</dbReference>
<evidence type="ECO:0000256" key="8">
    <source>
        <dbReference type="ARBA" id="ARBA00023316"/>
    </source>
</evidence>
<dbReference type="EMBL" id="LBVU01000004">
    <property type="protein sequence ID" value="KKQ91750.1"/>
    <property type="molecule type" value="Genomic_DNA"/>
</dbReference>
<name>A0A0G0LUS5_9BACT</name>
<dbReference type="InterPro" id="IPR029044">
    <property type="entry name" value="Nucleotide-diphossugar_trans"/>
</dbReference>
<dbReference type="Pfam" id="PF01225">
    <property type="entry name" value="Mur_ligase"/>
    <property type="match status" value="1"/>
</dbReference>
<dbReference type="Gene3D" id="3.90.550.10">
    <property type="entry name" value="Spore Coat Polysaccharide Biosynthesis Protein SpsA, Chain A"/>
    <property type="match status" value="1"/>
</dbReference>
<evidence type="ECO:0000259" key="9">
    <source>
        <dbReference type="Pfam" id="PF00483"/>
    </source>
</evidence>
<dbReference type="Proteomes" id="UP000034774">
    <property type="component" value="Unassembled WGS sequence"/>
</dbReference>
<evidence type="ECO:0000256" key="1">
    <source>
        <dbReference type="ARBA" id="ARBA00022598"/>
    </source>
</evidence>
<evidence type="ECO:0000256" key="3">
    <source>
        <dbReference type="ARBA" id="ARBA00022741"/>
    </source>
</evidence>
<reference evidence="13 14" key="1">
    <citation type="journal article" date="2015" name="Nature">
        <title>rRNA introns, odd ribosomes, and small enigmatic genomes across a large radiation of phyla.</title>
        <authorList>
            <person name="Brown C.T."/>
            <person name="Hug L.A."/>
            <person name="Thomas B.C."/>
            <person name="Sharon I."/>
            <person name="Castelle C.J."/>
            <person name="Singh A."/>
            <person name="Wilkins M.J."/>
            <person name="Williams K.H."/>
            <person name="Banfield J.F."/>
        </authorList>
    </citation>
    <scope>NUCLEOTIDE SEQUENCE [LARGE SCALE GENOMIC DNA]</scope>
</reference>
<dbReference type="Pfam" id="PF02875">
    <property type="entry name" value="Mur_ligase_C"/>
    <property type="match status" value="1"/>
</dbReference>
<dbReference type="InterPro" id="IPR018109">
    <property type="entry name" value="Folylpolyglutamate_synth_CS"/>
</dbReference>
<feature type="domain" description="Mur ligase N-terminal catalytic" evidence="10">
    <location>
        <begin position="4"/>
        <end position="79"/>
    </location>
</feature>
<evidence type="ECO:0000256" key="4">
    <source>
        <dbReference type="ARBA" id="ARBA00022840"/>
    </source>
</evidence>
<dbReference type="PANTHER" id="PTHR23135">
    <property type="entry name" value="MUR LIGASE FAMILY MEMBER"/>
    <property type="match status" value="1"/>
</dbReference>
<feature type="domain" description="Mur ligase central" evidence="12">
    <location>
        <begin position="91"/>
        <end position="234"/>
    </location>
</feature>
<dbReference type="PROSITE" id="PS01011">
    <property type="entry name" value="FOLYLPOLYGLU_SYNT_1"/>
    <property type="match status" value="1"/>
</dbReference>
<keyword evidence="1" id="KW-0436">Ligase</keyword>
<dbReference type="Pfam" id="PF08245">
    <property type="entry name" value="Mur_ligase_M"/>
    <property type="match status" value="1"/>
</dbReference>
<dbReference type="Gene3D" id="3.40.1190.10">
    <property type="entry name" value="Mur-like, catalytic domain"/>
    <property type="match status" value="1"/>
</dbReference>
<dbReference type="InterPro" id="IPR000713">
    <property type="entry name" value="Mur_ligase_N"/>
</dbReference>
<dbReference type="InterPro" id="IPR035911">
    <property type="entry name" value="MurE/MurF_N"/>
</dbReference>
<dbReference type="Pfam" id="PF00483">
    <property type="entry name" value="NTP_transferase"/>
    <property type="match status" value="1"/>
</dbReference>
<dbReference type="SUPFAM" id="SSF53448">
    <property type="entry name" value="Nucleotide-diphospho-sugar transferases"/>
    <property type="match status" value="1"/>
</dbReference>
<gene>
    <name evidence="13" type="ORF">UT17_C0004G0098</name>
</gene>
<dbReference type="PATRIC" id="fig|1618572.3.peg.818"/>
<dbReference type="GO" id="GO:0009252">
    <property type="term" value="P:peptidoglycan biosynthetic process"/>
    <property type="evidence" value="ECO:0007669"/>
    <property type="project" value="UniProtKB-KW"/>
</dbReference>
<dbReference type="Gene3D" id="3.40.1390.10">
    <property type="entry name" value="MurE/MurF, N-terminal domain"/>
    <property type="match status" value="1"/>
</dbReference>
<evidence type="ECO:0000256" key="2">
    <source>
        <dbReference type="ARBA" id="ARBA00022618"/>
    </source>
</evidence>
<organism evidence="13 14">
    <name type="scientific">Candidatus Woesebacteria bacterium GW2011_GWB1_39_10</name>
    <dbReference type="NCBI Taxonomy" id="1618572"/>
    <lineage>
        <taxon>Bacteria</taxon>
        <taxon>Candidatus Woeseibacteriota</taxon>
    </lineage>
</organism>
<protein>
    <submittedName>
        <fullName evidence="13">UDP-N-acetylmuramyl-tripeptide synthetase</fullName>
    </submittedName>
</protein>
<keyword evidence="5" id="KW-0133">Cell shape</keyword>
<keyword evidence="7" id="KW-0131">Cell cycle</keyword>
<accession>A0A0G0LUS5</accession>
<keyword evidence="6" id="KW-0573">Peptidoglycan synthesis</keyword>
<dbReference type="PANTHER" id="PTHR23135:SF4">
    <property type="entry name" value="UDP-N-ACETYLMURAMOYL-L-ALANYL-D-GLUTAMATE--2,6-DIAMINOPIMELATE LIGASE MURE HOMOLOG, CHLOROPLASTIC"/>
    <property type="match status" value="1"/>
</dbReference>
<dbReference type="InterPro" id="IPR005835">
    <property type="entry name" value="NTP_transferase_dom"/>
</dbReference>
<sequence>MGKIIGITDDSRKVKPGMVFVAIKGLTTDGHDHIEEALKKGATQIFGENPSTRFARLSTRYVQVPDSREKLGELASEFYGNPSKKLKVIGVTGTKGKTTTVHLIYHMLTCLGKKVGMISSNMAKIEDRELDTGFHVTSPDVISLHKYLKEMVGAWCEYAVIEVSSHGIDQKRIAGVDFEIGVLTNIAPEHLDYHKTFREYRRVKMSFINSAKSKVIAPIETTTNTLPGKFNNLNVDAAIETVTKLGFDGKKALETLESFELPKGRLEEIKNDLDFRIVIDFAHTPDSLEAVLTYLRSVCKNKGRLISVFGCAGERDTKKRFKMGKISAKLADFSIFTAEDSRSEDVNDILLKMVRGAKSVGAIDRKNFVRIPLRGEAIAYALSFAKKGDMVGFFGKGHETSMAYKGFEHSWSDRVEIENYLNGTNDVSAVILAAGKGTRMRSQYPKVIHEICGRPMVSYTLENLRKAGVRDITVVVSFRKNLVINRIKGAVKIAYQKNPKGGTADAAKTGFKIVSEVSKTLLIINGDDSAFYTPETIKKILEIHTERKRKLTFVSLMKENPTGLGRVIRRPDGLIAKIVEEKDATDEERKINEVNDGLYVFDKKWFSHNIEKVNKSAHGEYYLVDLIKLAIDQGDRMATYTLPNDDEWQGINTPEQLAEANRKMIAKLNNNQ</sequence>
<dbReference type="InterPro" id="IPR036565">
    <property type="entry name" value="Mur-like_cat_sf"/>
</dbReference>
<evidence type="ECO:0000313" key="14">
    <source>
        <dbReference type="Proteomes" id="UP000034774"/>
    </source>
</evidence>
<comment type="caution">
    <text evidence="13">The sequence shown here is derived from an EMBL/GenBank/DDBJ whole genome shotgun (WGS) entry which is preliminary data.</text>
</comment>
<dbReference type="InterPro" id="IPR004101">
    <property type="entry name" value="Mur_ligase_C"/>
</dbReference>
<evidence type="ECO:0000256" key="6">
    <source>
        <dbReference type="ARBA" id="ARBA00022984"/>
    </source>
</evidence>
<evidence type="ECO:0000313" key="13">
    <source>
        <dbReference type="EMBL" id="KKQ91750.1"/>
    </source>
</evidence>
<dbReference type="STRING" id="1618572.UT17_C0004G0098"/>
<keyword evidence="3" id="KW-0547">Nucleotide-binding</keyword>
<evidence type="ECO:0000256" key="5">
    <source>
        <dbReference type="ARBA" id="ARBA00022960"/>
    </source>
</evidence>
<keyword evidence="8" id="KW-0961">Cell wall biogenesis/degradation</keyword>
<dbReference type="SUPFAM" id="SSF53244">
    <property type="entry name" value="MurD-like peptide ligases, peptide-binding domain"/>
    <property type="match status" value="1"/>
</dbReference>
<dbReference type="CDD" id="cd02540">
    <property type="entry name" value="GT2_GlmU_N_bac"/>
    <property type="match status" value="1"/>
</dbReference>
<dbReference type="InterPro" id="IPR036615">
    <property type="entry name" value="Mur_ligase_C_dom_sf"/>
</dbReference>
<dbReference type="GO" id="GO:0005524">
    <property type="term" value="F:ATP binding"/>
    <property type="evidence" value="ECO:0007669"/>
    <property type="project" value="UniProtKB-KW"/>
</dbReference>
<evidence type="ECO:0000256" key="7">
    <source>
        <dbReference type="ARBA" id="ARBA00023306"/>
    </source>
</evidence>
<dbReference type="Gene3D" id="3.90.190.20">
    <property type="entry name" value="Mur ligase, C-terminal domain"/>
    <property type="match status" value="1"/>
</dbReference>
<feature type="domain" description="Mur ligase C-terminal" evidence="11">
    <location>
        <begin position="264"/>
        <end position="397"/>
    </location>
</feature>
<proteinExistence type="predicted"/>
<dbReference type="InterPro" id="IPR013221">
    <property type="entry name" value="Mur_ligase_cen"/>
</dbReference>
<dbReference type="GO" id="GO:0051301">
    <property type="term" value="P:cell division"/>
    <property type="evidence" value="ECO:0007669"/>
    <property type="project" value="UniProtKB-KW"/>
</dbReference>
<keyword evidence="4" id="KW-0067">ATP-binding</keyword>
<dbReference type="SUPFAM" id="SSF53623">
    <property type="entry name" value="MurD-like peptide ligases, catalytic domain"/>
    <property type="match status" value="1"/>
</dbReference>
<dbReference type="GO" id="GO:0008360">
    <property type="term" value="P:regulation of cell shape"/>
    <property type="evidence" value="ECO:0007669"/>
    <property type="project" value="UniProtKB-KW"/>
</dbReference>
<evidence type="ECO:0000259" key="10">
    <source>
        <dbReference type="Pfam" id="PF01225"/>
    </source>
</evidence>